<dbReference type="PROSITE" id="PS50950">
    <property type="entry name" value="ZF_THAP"/>
    <property type="match status" value="1"/>
</dbReference>
<dbReference type="Proteomes" id="UP000183832">
    <property type="component" value="Unassembled WGS sequence"/>
</dbReference>
<dbReference type="Pfam" id="PF05485">
    <property type="entry name" value="THAP"/>
    <property type="match status" value="1"/>
</dbReference>
<feature type="domain" description="C2H2-type" evidence="10">
    <location>
        <begin position="274"/>
        <end position="301"/>
    </location>
</feature>
<name>A0A1J1IS22_9DIPT</name>
<dbReference type="OrthoDB" id="7733197at2759"/>
<feature type="domain" description="C2H2-type" evidence="10">
    <location>
        <begin position="371"/>
        <end position="401"/>
    </location>
</feature>
<dbReference type="PROSITE" id="PS00028">
    <property type="entry name" value="ZINC_FINGER_C2H2_1"/>
    <property type="match status" value="5"/>
</dbReference>
<keyword evidence="13" id="KW-1185">Reference proteome</keyword>
<proteinExistence type="predicted"/>
<dbReference type="STRING" id="568069.A0A1J1IS22"/>
<dbReference type="EMBL" id="CVRI01000057">
    <property type="protein sequence ID" value="CRL01894.1"/>
    <property type="molecule type" value="Genomic_DNA"/>
</dbReference>
<evidence type="ECO:0000256" key="6">
    <source>
        <dbReference type="ARBA" id="ARBA00023125"/>
    </source>
</evidence>
<keyword evidence="2" id="KW-0479">Metal-binding</keyword>
<evidence type="ECO:0000256" key="4">
    <source>
        <dbReference type="ARBA" id="ARBA00022771"/>
    </source>
</evidence>
<evidence type="ECO:0000259" key="10">
    <source>
        <dbReference type="PROSITE" id="PS50157"/>
    </source>
</evidence>
<keyword evidence="5" id="KW-0862">Zinc</keyword>
<evidence type="ECO:0000313" key="13">
    <source>
        <dbReference type="Proteomes" id="UP000183832"/>
    </source>
</evidence>
<dbReference type="InterPro" id="IPR036236">
    <property type="entry name" value="Znf_C2H2_sf"/>
</dbReference>
<dbReference type="InterPro" id="IPR006612">
    <property type="entry name" value="THAP_Znf"/>
</dbReference>
<evidence type="ECO:0000256" key="5">
    <source>
        <dbReference type="ARBA" id="ARBA00022833"/>
    </source>
</evidence>
<dbReference type="Gene3D" id="3.30.160.60">
    <property type="entry name" value="Classic Zinc Finger"/>
    <property type="match status" value="3"/>
</dbReference>
<dbReference type="Pfam" id="PF00096">
    <property type="entry name" value="zf-C2H2"/>
    <property type="match status" value="2"/>
</dbReference>
<keyword evidence="4 8" id="KW-0863">Zinc-finger</keyword>
<dbReference type="SUPFAM" id="SSF57667">
    <property type="entry name" value="beta-beta-alpha zinc fingers"/>
    <property type="match status" value="2"/>
</dbReference>
<dbReference type="SMART" id="SM00980">
    <property type="entry name" value="THAP"/>
    <property type="match status" value="1"/>
</dbReference>
<evidence type="ECO:0000256" key="8">
    <source>
        <dbReference type="PROSITE-ProRule" id="PRU00042"/>
    </source>
</evidence>
<protein>
    <submittedName>
        <fullName evidence="12">CLUMA_CG015280, isoform A</fullName>
    </submittedName>
</protein>
<dbReference type="AlphaFoldDB" id="A0A1J1IS22"/>
<keyword evidence="6 9" id="KW-0238">DNA-binding</keyword>
<comment type="subcellular location">
    <subcellularLocation>
        <location evidence="1">Nucleus</location>
    </subcellularLocation>
</comment>
<dbReference type="SUPFAM" id="SSF57716">
    <property type="entry name" value="Glucocorticoid receptor-like (DNA-binding domain)"/>
    <property type="match status" value="1"/>
</dbReference>
<dbReference type="GO" id="GO:0008270">
    <property type="term" value="F:zinc ion binding"/>
    <property type="evidence" value="ECO:0007669"/>
    <property type="project" value="UniProtKB-KW"/>
</dbReference>
<feature type="domain" description="THAP-type" evidence="11">
    <location>
        <begin position="1"/>
        <end position="68"/>
    </location>
</feature>
<dbReference type="SMART" id="SM00692">
    <property type="entry name" value="DM3"/>
    <property type="match status" value="1"/>
</dbReference>
<gene>
    <name evidence="12" type="ORF">CLUMA_CG015280</name>
</gene>
<evidence type="ECO:0000256" key="7">
    <source>
        <dbReference type="ARBA" id="ARBA00023242"/>
    </source>
</evidence>
<evidence type="ECO:0000259" key="11">
    <source>
        <dbReference type="PROSITE" id="PS50950"/>
    </source>
</evidence>
<accession>A0A1J1IS22</accession>
<feature type="domain" description="C2H2-type" evidence="10">
    <location>
        <begin position="417"/>
        <end position="445"/>
    </location>
</feature>
<evidence type="ECO:0000256" key="9">
    <source>
        <dbReference type="PROSITE-ProRule" id="PRU00309"/>
    </source>
</evidence>
<evidence type="ECO:0000313" key="12">
    <source>
        <dbReference type="EMBL" id="CRL01894.1"/>
    </source>
</evidence>
<keyword evidence="3" id="KW-0677">Repeat</keyword>
<dbReference type="InterPro" id="IPR050888">
    <property type="entry name" value="ZnF_C2H2-type_TF"/>
</dbReference>
<dbReference type="InterPro" id="IPR013087">
    <property type="entry name" value="Znf_C2H2_type"/>
</dbReference>
<evidence type="ECO:0000256" key="3">
    <source>
        <dbReference type="ARBA" id="ARBA00022737"/>
    </source>
</evidence>
<evidence type="ECO:0000256" key="2">
    <source>
        <dbReference type="ARBA" id="ARBA00022723"/>
    </source>
</evidence>
<dbReference type="SMART" id="SM00355">
    <property type="entry name" value="ZnF_C2H2"/>
    <property type="match status" value="7"/>
</dbReference>
<dbReference type="PANTHER" id="PTHR24406">
    <property type="entry name" value="TRANSCRIPTIONAL REPRESSOR CTCFL-RELATED"/>
    <property type="match status" value="1"/>
</dbReference>
<keyword evidence="7" id="KW-0539">Nucleus</keyword>
<dbReference type="GO" id="GO:0003677">
    <property type="term" value="F:DNA binding"/>
    <property type="evidence" value="ECO:0007669"/>
    <property type="project" value="UniProtKB-UniRule"/>
</dbReference>
<reference evidence="12 13" key="1">
    <citation type="submission" date="2015-04" db="EMBL/GenBank/DDBJ databases">
        <authorList>
            <person name="Syromyatnikov M.Y."/>
            <person name="Popov V.N."/>
        </authorList>
    </citation>
    <scope>NUCLEOTIDE SEQUENCE [LARGE SCALE GENOMIC DNA]</scope>
</reference>
<sequence>MEKRCAVLFCNNVEPNLFVSPKDPDELKEWKENLNIHEAEFHVCSLHFDESFIETKKVLSENAVPTKIMNQNKNNERCSCCCQAVKNINFLFPINVQMKKNFQALFNFELFESNLICYECKNSIANFISFKNKIYEYRHEFLVNKNINLKKEEESDIAEVLIPQNIQLDPFAIDDHLKEETDNKHGLEISQNLFNNEPDRITGDEIFLDCGILIPSDDSTQSKPEVPKLFKHIRQHLPKSSRAIGSTCPICHKTMKNNSIYSHIRMVHNKERDQICQVCGKALKTSYDLKVHLRKHSGERPEICETCGKTFISYAQLYKHRKIRHLERENFQCLICLKNVLSRFKLKYHMKRFHPNGFDNGIRVNIETNFYHCKICSLKFVAMHKYEKHLKLNDCHKYEKFNDDDNVDCRNETKYDFRCNECGSILNTLKGLKKHIRFVHPKEPQTCTICSKQLKNPHTLWQHMALSHKQPVKKRKT</sequence>
<evidence type="ECO:0000256" key="1">
    <source>
        <dbReference type="ARBA" id="ARBA00004123"/>
    </source>
</evidence>
<dbReference type="GO" id="GO:0005634">
    <property type="term" value="C:nucleus"/>
    <property type="evidence" value="ECO:0007669"/>
    <property type="project" value="UniProtKB-SubCell"/>
</dbReference>
<organism evidence="12 13">
    <name type="scientific">Clunio marinus</name>
    <dbReference type="NCBI Taxonomy" id="568069"/>
    <lineage>
        <taxon>Eukaryota</taxon>
        <taxon>Metazoa</taxon>
        <taxon>Ecdysozoa</taxon>
        <taxon>Arthropoda</taxon>
        <taxon>Hexapoda</taxon>
        <taxon>Insecta</taxon>
        <taxon>Pterygota</taxon>
        <taxon>Neoptera</taxon>
        <taxon>Endopterygota</taxon>
        <taxon>Diptera</taxon>
        <taxon>Nematocera</taxon>
        <taxon>Chironomoidea</taxon>
        <taxon>Chironomidae</taxon>
        <taxon>Clunio</taxon>
    </lineage>
</organism>
<feature type="domain" description="C2H2-type" evidence="10">
    <location>
        <begin position="302"/>
        <end position="330"/>
    </location>
</feature>
<dbReference type="PROSITE" id="PS50157">
    <property type="entry name" value="ZINC_FINGER_C2H2_2"/>
    <property type="match status" value="4"/>
</dbReference>